<dbReference type="InterPro" id="IPR024173">
    <property type="entry name" value="Pesterase_MJ0037-like"/>
</dbReference>
<dbReference type="Gene3D" id="3.60.21.10">
    <property type="match status" value="1"/>
</dbReference>
<dbReference type="AlphaFoldDB" id="A0A0R0D9G1"/>
<name>A0A0R0D9G1_9GAMM</name>
<dbReference type="InterPro" id="IPR026336">
    <property type="entry name" value="PdeM-like"/>
</dbReference>
<dbReference type="InterPro" id="IPR029052">
    <property type="entry name" value="Metallo-depent_PP-like"/>
</dbReference>
<dbReference type="PIRSF" id="PIRSF000887">
    <property type="entry name" value="Pesterase_MJ0037"/>
    <property type="match status" value="1"/>
</dbReference>
<comment type="caution">
    <text evidence="1">The sequence shown here is derived from an EMBL/GenBank/DDBJ whole genome shotgun (WGS) entry which is preliminary data.</text>
</comment>
<dbReference type="Proteomes" id="UP000050956">
    <property type="component" value="Unassembled WGS sequence"/>
</dbReference>
<dbReference type="PANTHER" id="PTHR39323">
    <property type="entry name" value="BLR1149 PROTEIN"/>
    <property type="match status" value="1"/>
</dbReference>
<dbReference type="OrthoDB" id="9795838at2"/>
<dbReference type="EMBL" id="LDJM01000011">
    <property type="protein sequence ID" value="KRG78326.1"/>
    <property type="molecule type" value="Genomic_DNA"/>
</dbReference>
<gene>
    <name evidence="1" type="ORF">ABB30_04565</name>
</gene>
<organism evidence="1 2">
    <name type="scientific">Stenotrophomonas ginsengisoli</name>
    <dbReference type="NCBI Taxonomy" id="336566"/>
    <lineage>
        <taxon>Bacteria</taxon>
        <taxon>Pseudomonadati</taxon>
        <taxon>Pseudomonadota</taxon>
        <taxon>Gammaproteobacteria</taxon>
        <taxon>Lysobacterales</taxon>
        <taxon>Lysobacteraceae</taxon>
        <taxon>Stenotrophomonas</taxon>
    </lineage>
</organism>
<evidence type="ECO:0008006" key="3">
    <source>
        <dbReference type="Google" id="ProtNLM"/>
    </source>
</evidence>
<evidence type="ECO:0000313" key="1">
    <source>
        <dbReference type="EMBL" id="KRG78326.1"/>
    </source>
</evidence>
<keyword evidence="2" id="KW-1185">Reference proteome</keyword>
<proteinExistence type="predicted"/>
<dbReference type="RefSeq" id="WP_057637126.1">
    <property type="nucleotide sequence ID" value="NZ_LDJM01000011.1"/>
</dbReference>
<dbReference type="STRING" id="336566.ABB30_04565"/>
<dbReference type="PATRIC" id="fig|336566.3.peg.252"/>
<reference evidence="1 2" key="1">
    <citation type="submission" date="2015-05" db="EMBL/GenBank/DDBJ databases">
        <title>Genome sequencing and analysis of members of genus Stenotrophomonas.</title>
        <authorList>
            <person name="Patil P.P."/>
            <person name="Midha S."/>
            <person name="Patil P.B."/>
        </authorList>
    </citation>
    <scope>NUCLEOTIDE SEQUENCE [LARGE SCALE GENOMIC DNA]</scope>
    <source>
        <strain evidence="1 2">DSM 24757</strain>
    </source>
</reference>
<accession>A0A0R0D9G1</accession>
<sequence length="210" mass="23233">MIEQMDFTLGPARLQLLADRALYWPQQQMLLLADLHLGKGDVFRRHGIAVPRGGTGQDLLRVDALLAQTGARRLMLLGDVVHGPIHAAHWLEQWQQWRQRHRALCVQAVRGNHDRALDRAGLGVELLGEGIDEAGLWLCHEPVGDGRAAICGHVHPVVRLPGLARQLPAFHYQHGQLIVPAFGAFTGGWRVRPHAAAVLVVCNGEHLLRL</sequence>
<protein>
    <recommendedName>
        <fullName evidence="3">Phosphoesterase</fullName>
    </recommendedName>
</protein>
<dbReference type="NCBIfam" id="TIGR04123">
    <property type="entry name" value="P_estr_lig_assc"/>
    <property type="match status" value="1"/>
</dbReference>
<evidence type="ECO:0000313" key="2">
    <source>
        <dbReference type="Proteomes" id="UP000050956"/>
    </source>
</evidence>
<dbReference type="SUPFAM" id="SSF56300">
    <property type="entry name" value="Metallo-dependent phosphatases"/>
    <property type="match status" value="1"/>
</dbReference>
<dbReference type="PANTHER" id="PTHR39323:SF1">
    <property type="entry name" value="BLR1149 PROTEIN"/>
    <property type="match status" value="1"/>
</dbReference>